<comment type="caution">
    <text evidence="4">The sequence shown here is derived from an EMBL/GenBank/DDBJ whole genome shotgun (WGS) entry which is preliminary data.</text>
</comment>
<evidence type="ECO:0000313" key="4">
    <source>
        <dbReference type="EMBL" id="MQW73017.1"/>
    </source>
</evidence>
<dbReference type="RefSeq" id="WP_018012259.1">
    <property type="nucleotide sequence ID" value="NZ_CP140887.1"/>
</dbReference>
<dbReference type="InterPro" id="IPR023631">
    <property type="entry name" value="Amidase_dom"/>
</dbReference>
<organism evidence="4">
    <name type="scientific">Sinorhizobium medicae</name>
    <dbReference type="NCBI Taxonomy" id="110321"/>
    <lineage>
        <taxon>Bacteria</taxon>
        <taxon>Pseudomonadati</taxon>
        <taxon>Pseudomonadota</taxon>
        <taxon>Alphaproteobacteria</taxon>
        <taxon>Hyphomicrobiales</taxon>
        <taxon>Rhizobiaceae</taxon>
        <taxon>Sinorhizobium/Ensifer group</taxon>
        <taxon>Sinorhizobium</taxon>
    </lineage>
</organism>
<dbReference type="Gene3D" id="3.90.1300.10">
    <property type="entry name" value="Amidase signature (AS) domain"/>
    <property type="match status" value="1"/>
</dbReference>
<dbReference type="GO" id="GO:0003824">
    <property type="term" value="F:catalytic activity"/>
    <property type="evidence" value="ECO:0007669"/>
    <property type="project" value="InterPro"/>
</dbReference>
<proteinExistence type="predicted"/>
<dbReference type="PANTHER" id="PTHR11895">
    <property type="entry name" value="TRANSAMIDASE"/>
    <property type="match status" value="1"/>
</dbReference>
<dbReference type="PROSITE" id="PS00571">
    <property type="entry name" value="AMIDASES"/>
    <property type="match status" value="1"/>
</dbReference>
<name>A0A6G1WTP3_9HYPH</name>
<feature type="domain" description="Amidase" evidence="3">
    <location>
        <begin position="25"/>
        <end position="431"/>
    </location>
</feature>
<protein>
    <recommendedName>
        <fullName evidence="2">Indoleacetamide hydrolase</fullName>
    </recommendedName>
</protein>
<dbReference type="Pfam" id="PF01425">
    <property type="entry name" value="Amidase"/>
    <property type="match status" value="1"/>
</dbReference>
<dbReference type="SUPFAM" id="SSF75304">
    <property type="entry name" value="Amidase signature (AS) enzymes"/>
    <property type="match status" value="1"/>
</dbReference>
<sequence>MTVLETLPIRKLAAMVRSRKISAVEVTSYFLNRIMAFDDAICGFNVPAPETAMEAARDLDKQLAAGGEAGALAGIPLSIKDIADVAGLPSAGASASRAGRMASTDATVVARMKIAGGIALGKANCHELAFGGPSFDLPYPPARNPWNRDRFPGGSSSGSGVTVAAGLCLGSLATDTAGSIRLPATMCGVFGLKPGRDTLPLDGIAVLAATMDHVGPVARTADDTRILFDVMAGRSPGPPCSGSLHGLRIGVPSDDWGVGSLMHPDVQTGLESAIDVARSEGAEIVPLELPSLDDFHAPATILMMAEIAAEHAASVRAAWDKFGAIFRARALVGEGITAEDYRLAERLRPVLTRRLFDAISSVDCLLVAGALAPPGPLASVDSFYFMKEPIPNIVANYTGFPALAFPAGVSSEGMPIGVQIMGVPGSEHRLLDIAENYERADPSRFAAGTPPDFGNAASLAFPTGSAPIEPCET</sequence>
<reference evidence="4" key="1">
    <citation type="journal article" date="2013" name="Genome Biol.">
        <title>Comparative genomics of the core and accessory genomes of 48 Sinorhizobium strains comprising five genospecies.</title>
        <authorList>
            <person name="Sugawara M."/>
            <person name="Epstein B."/>
            <person name="Badgley B.D."/>
            <person name="Unno T."/>
            <person name="Xu L."/>
            <person name="Reese J."/>
            <person name="Gyaneshwar P."/>
            <person name="Denny R."/>
            <person name="Mudge J."/>
            <person name="Bharti A.K."/>
            <person name="Farmer A.D."/>
            <person name="May G.D."/>
            <person name="Woodward J.E."/>
            <person name="Medigue C."/>
            <person name="Vallenet D."/>
            <person name="Lajus A."/>
            <person name="Rouy Z."/>
            <person name="Martinez-Vaz B."/>
            <person name="Tiffin P."/>
            <person name="Young N.D."/>
            <person name="Sadowsky M.J."/>
        </authorList>
    </citation>
    <scope>NUCLEOTIDE SEQUENCE</scope>
    <source>
        <strain evidence="4">M1</strain>
    </source>
</reference>
<accession>A0A6G1WTP3</accession>
<dbReference type="InterPro" id="IPR020556">
    <property type="entry name" value="Amidase_CS"/>
</dbReference>
<comment type="function">
    <text evidence="1">Hydrolyzes indole-3-acetamide (IAM) into indole-3-acetic acid (IAA).</text>
</comment>
<dbReference type="InterPro" id="IPR036928">
    <property type="entry name" value="AS_sf"/>
</dbReference>
<evidence type="ECO:0000256" key="1">
    <source>
        <dbReference type="ARBA" id="ARBA00003871"/>
    </source>
</evidence>
<gene>
    <name evidence="4" type="ORF">GHJ91_29010</name>
</gene>
<dbReference type="EMBL" id="WISB01000184">
    <property type="protein sequence ID" value="MQW73017.1"/>
    <property type="molecule type" value="Genomic_DNA"/>
</dbReference>
<evidence type="ECO:0000256" key="2">
    <source>
        <dbReference type="ARBA" id="ARBA00021874"/>
    </source>
</evidence>
<dbReference type="AlphaFoldDB" id="A0A6G1WTP3"/>
<dbReference type="InterPro" id="IPR000120">
    <property type="entry name" value="Amidase"/>
</dbReference>
<evidence type="ECO:0000259" key="3">
    <source>
        <dbReference type="Pfam" id="PF01425"/>
    </source>
</evidence>
<dbReference type="PANTHER" id="PTHR11895:SF176">
    <property type="entry name" value="AMIDASE AMID-RELATED"/>
    <property type="match status" value="1"/>
</dbReference>